<evidence type="ECO:0000313" key="2">
    <source>
        <dbReference type="Proteomes" id="UP000190130"/>
    </source>
</evidence>
<evidence type="ECO:0000313" key="1">
    <source>
        <dbReference type="EMBL" id="SKB96862.1"/>
    </source>
</evidence>
<organism evidence="1 2">
    <name type="scientific">Bosea thiooxidans</name>
    <dbReference type="NCBI Taxonomy" id="53254"/>
    <lineage>
        <taxon>Bacteria</taxon>
        <taxon>Pseudomonadati</taxon>
        <taxon>Pseudomonadota</taxon>
        <taxon>Alphaproteobacteria</taxon>
        <taxon>Hyphomicrobiales</taxon>
        <taxon>Boseaceae</taxon>
        <taxon>Bosea</taxon>
    </lineage>
</organism>
<gene>
    <name evidence="1" type="ORF">SAMN05660750_03322</name>
</gene>
<protein>
    <submittedName>
        <fullName evidence="1">Uncharacterized protein</fullName>
    </submittedName>
</protein>
<dbReference type="PROSITE" id="PS51257">
    <property type="entry name" value="PROKAR_LIPOPROTEIN"/>
    <property type="match status" value="1"/>
</dbReference>
<name>A0A1T5FLA3_9HYPH</name>
<sequence length="123" mass="12807">MRAIVVAGMMVVAGVACGQEKWARDAVIGSVADITAGASFCGFTVDRSQIDAHLAASGFKRDDPTHSGALDRDFALHSMVWQGANAAAQTTSEGKAALQGRCGQLWDAFGPDGIVRKGLLSKK</sequence>
<dbReference type="EMBL" id="FUYX01000009">
    <property type="protein sequence ID" value="SKB96862.1"/>
    <property type="molecule type" value="Genomic_DNA"/>
</dbReference>
<accession>A0A1T5FLA3</accession>
<reference evidence="1 2" key="1">
    <citation type="submission" date="2017-02" db="EMBL/GenBank/DDBJ databases">
        <authorList>
            <person name="Peterson S.W."/>
        </authorList>
    </citation>
    <scope>NUCLEOTIDE SEQUENCE [LARGE SCALE GENOMIC DNA]</scope>
    <source>
        <strain evidence="1 2">DSM 9653</strain>
    </source>
</reference>
<dbReference type="AlphaFoldDB" id="A0A1T5FLA3"/>
<proteinExistence type="predicted"/>
<dbReference type="RefSeq" id="WP_079591756.1">
    <property type="nucleotide sequence ID" value="NZ_FUYX01000009.1"/>
</dbReference>
<dbReference type="Proteomes" id="UP000190130">
    <property type="component" value="Unassembled WGS sequence"/>
</dbReference>